<evidence type="ECO:0000256" key="4">
    <source>
        <dbReference type="ARBA" id="ARBA00022801"/>
    </source>
</evidence>
<dbReference type="PRINTS" id="PR00446">
    <property type="entry name" value="HYDRGNUPTAKE"/>
</dbReference>
<evidence type="ECO:0000313" key="5">
    <source>
        <dbReference type="EMBL" id="ABU57967.1"/>
    </source>
</evidence>
<sequence>MAPILVMGLGNVILRDEGLGVRALQRLMERYALPHNVEAIDAGALGLSLLAFLDGVEDVLIIDAVHSGGRSGTLVRLEGEEIARAEALHLLPQDVRLHELIALHGKGGSSPQRIVLWGMAPETSEPGLELTPACEARLDALVDAIVQELRSWGVDVRPLQECQTG</sequence>
<evidence type="ECO:0000313" key="6">
    <source>
        <dbReference type="Proteomes" id="UP000000263"/>
    </source>
</evidence>
<comment type="similarity">
    <text evidence="1">Belongs to the peptidase A31 family.</text>
</comment>
<dbReference type="GO" id="GO:0016485">
    <property type="term" value="P:protein processing"/>
    <property type="evidence" value="ECO:0007669"/>
    <property type="project" value="TreeGrafter"/>
</dbReference>
<keyword evidence="4" id="KW-0378">Hydrolase</keyword>
<dbReference type="Pfam" id="PF01750">
    <property type="entry name" value="HycI"/>
    <property type="match status" value="1"/>
</dbReference>
<dbReference type="KEGG" id="rca:Rcas_1876"/>
<dbReference type="SUPFAM" id="SSF53163">
    <property type="entry name" value="HybD-like"/>
    <property type="match status" value="1"/>
</dbReference>
<evidence type="ECO:0000256" key="3">
    <source>
        <dbReference type="ARBA" id="ARBA00022750"/>
    </source>
</evidence>
<name>A7NKE7_ROSCS</name>
<dbReference type="GO" id="GO:0004190">
    <property type="term" value="F:aspartic-type endopeptidase activity"/>
    <property type="evidence" value="ECO:0007669"/>
    <property type="project" value="UniProtKB-KW"/>
</dbReference>
<dbReference type="InterPro" id="IPR000671">
    <property type="entry name" value="Peptidase_A31"/>
</dbReference>
<keyword evidence="2 5" id="KW-0645">Protease</keyword>
<dbReference type="PANTHER" id="PTHR30302">
    <property type="entry name" value="HYDROGENASE 1 MATURATION PROTEASE"/>
    <property type="match status" value="1"/>
</dbReference>
<dbReference type="EMBL" id="CP000804">
    <property type="protein sequence ID" value="ABU57967.1"/>
    <property type="molecule type" value="Genomic_DNA"/>
</dbReference>
<proteinExistence type="inferred from homology"/>
<dbReference type="RefSeq" id="WP_012120392.1">
    <property type="nucleotide sequence ID" value="NC_009767.1"/>
</dbReference>
<protein>
    <submittedName>
        <fullName evidence="5">Hydrogenase maturation protease</fullName>
    </submittedName>
</protein>
<dbReference type="HOGENOM" id="CLU_099037_0_0_0"/>
<dbReference type="Gene3D" id="3.40.50.1450">
    <property type="entry name" value="HybD-like"/>
    <property type="match status" value="1"/>
</dbReference>
<dbReference type="PANTHER" id="PTHR30302:SF1">
    <property type="entry name" value="HYDROGENASE 2 MATURATION PROTEASE"/>
    <property type="match status" value="1"/>
</dbReference>
<keyword evidence="6" id="KW-1185">Reference proteome</keyword>
<keyword evidence="3" id="KW-0064">Aspartyl protease</keyword>
<dbReference type="OrthoDB" id="9794619at2"/>
<reference evidence="5 6" key="1">
    <citation type="submission" date="2007-08" db="EMBL/GenBank/DDBJ databases">
        <title>Complete sequence of Roseiflexus castenholzii DSM 13941.</title>
        <authorList>
            <consortium name="US DOE Joint Genome Institute"/>
            <person name="Copeland A."/>
            <person name="Lucas S."/>
            <person name="Lapidus A."/>
            <person name="Barry K."/>
            <person name="Glavina del Rio T."/>
            <person name="Dalin E."/>
            <person name="Tice H."/>
            <person name="Pitluck S."/>
            <person name="Thompson L.S."/>
            <person name="Brettin T."/>
            <person name="Bruce D."/>
            <person name="Detter J.C."/>
            <person name="Han C."/>
            <person name="Tapia R."/>
            <person name="Schmutz J."/>
            <person name="Larimer F."/>
            <person name="Land M."/>
            <person name="Hauser L."/>
            <person name="Kyrpides N."/>
            <person name="Mikhailova N."/>
            <person name="Bryant D.A."/>
            <person name="Hanada S."/>
            <person name="Tsukatani Y."/>
            <person name="Richardson P."/>
        </authorList>
    </citation>
    <scope>NUCLEOTIDE SEQUENCE [LARGE SCALE GENOMIC DNA]</scope>
    <source>
        <strain evidence="6">DSM 13941 / HLO8</strain>
    </source>
</reference>
<dbReference type="Proteomes" id="UP000000263">
    <property type="component" value="Chromosome"/>
</dbReference>
<organism evidence="5 6">
    <name type="scientific">Roseiflexus castenholzii (strain DSM 13941 / HLO8)</name>
    <dbReference type="NCBI Taxonomy" id="383372"/>
    <lineage>
        <taxon>Bacteria</taxon>
        <taxon>Bacillati</taxon>
        <taxon>Chloroflexota</taxon>
        <taxon>Chloroflexia</taxon>
        <taxon>Chloroflexales</taxon>
        <taxon>Roseiflexineae</taxon>
        <taxon>Roseiflexaceae</taxon>
        <taxon>Roseiflexus</taxon>
    </lineage>
</organism>
<dbReference type="InterPro" id="IPR023430">
    <property type="entry name" value="Pept_HybD-like_dom_sf"/>
</dbReference>
<dbReference type="CDD" id="cd06062">
    <property type="entry name" value="H2MP_MemB-H2up"/>
    <property type="match status" value="1"/>
</dbReference>
<dbReference type="AlphaFoldDB" id="A7NKE7"/>
<dbReference type="STRING" id="383372.Rcas_1876"/>
<gene>
    <name evidence="5" type="ordered locus">Rcas_1876</name>
</gene>
<dbReference type="GO" id="GO:0008047">
    <property type="term" value="F:enzyme activator activity"/>
    <property type="evidence" value="ECO:0007669"/>
    <property type="project" value="InterPro"/>
</dbReference>
<dbReference type="eggNOG" id="COG0680">
    <property type="taxonomic scope" value="Bacteria"/>
</dbReference>
<dbReference type="NCBIfam" id="TIGR00072">
    <property type="entry name" value="hydrog_prot"/>
    <property type="match status" value="1"/>
</dbReference>
<accession>A7NKE7</accession>
<evidence type="ECO:0000256" key="1">
    <source>
        <dbReference type="ARBA" id="ARBA00006814"/>
    </source>
</evidence>
<evidence type="ECO:0000256" key="2">
    <source>
        <dbReference type="ARBA" id="ARBA00022670"/>
    </source>
</evidence>